<evidence type="ECO:0000256" key="4">
    <source>
        <dbReference type="ARBA" id="ARBA00023002"/>
    </source>
</evidence>
<dbReference type="GO" id="GO:0051287">
    <property type="term" value="F:NAD binding"/>
    <property type="evidence" value="ECO:0007669"/>
    <property type="project" value="InterPro"/>
</dbReference>
<evidence type="ECO:0000256" key="8">
    <source>
        <dbReference type="PIRSR" id="PIRSR500134-1"/>
    </source>
</evidence>
<dbReference type="GO" id="GO:0006065">
    <property type="term" value="P:UDP-glucuronate biosynthetic process"/>
    <property type="evidence" value="ECO:0007669"/>
    <property type="project" value="UniProtKB-UniPathway"/>
</dbReference>
<evidence type="ECO:0000256" key="7">
    <source>
        <dbReference type="PIRNR" id="PIRNR000124"/>
    </source>
</evidence>
<dbReference type="InterPro" id="IPR001732">
    <property type="entry name" value="UDP-Glc/GDP-Man_DH_N"/>
</dbReference>
<dbReference type="InterPro" id="IPR017476">
    <property type="entry name" value="UDP-Glc/GDP-Man"/>
</dbReference>
<organism evidence="12 13">
    <name type="scientific">Mycobacterium riyadhense</name>
    <dbReference type="NCBI Taxonomy" id="486698"/>
    <lineage>
        <taxon>Bacteria</taxon>
        <taxon>Bacillati</taxon>
        <taxon>Actinomycetota</taxon>
        <taxon>Actinomycetes</taxon>
        <taxon>Mycobacteriales</taxon>
        <taxon>Mycobacteriaceae</taxon>
        <taxon>Mycobacterium</taxon>
    </lineage>
</organism>
<dbReference type="PROSITE" id="PS51257">
    <property type="entry name" value="PROKAR_LIPOPROTEIN"/>
    <property type="match status" value="1"/>
</dbReference>
<dbReference type="PIRSF" id="PIRSF000124">
    <property type="entry name" value="UDPglc_GDPman_dh"/>
    <property type="match status" value="1"/>
</dbReference>
<dbReference type="EC" id="1.1.1.22" evidence="3 7"/>
<feature type="binding site" evidence="9">
    <location>
        <begin position="152"/>
        <end position="155"/>
    </location>
    <ligand>
        <name>substrate</name>
    </ligand>
</feature>
<gene>
    <name evidence="12" type="ORF">AWC22_08460</name>
</gene>
<feature type="domain" description="UDP-glucose/GDP-mannose dehydrogenase C-terminal" evidence="11">
    <location>
        <begin position="314"/>
        <end position="415"/>
    </location>
</feature>
<dbReference type="Gene3D" id="3.40.50.720">
    <property type="entry name" value="NAD(P)-binding Rossmann-like Domain"/>
    <property type="match status" value="2"/>
</dbReference>
<comment type="similarity">
    <text evidence="2 7">Belongs to the UDP-glucose/GDP-mannose dehydrogenase family.</text>
</comment>
<dbReference type="PIRSF" id="PIRSF500134">
    <property type="entry name" value="UDPglc_DH_bac"/>
    <property type="match status" value="1"/>
</dbReference>
<feature type="binding site" evidence="10">
    <location>
        <position position="40"/>
    </location>
    <ligand>
        <name>NAD(+)</name>
        <dbReference type="ChEBI" id="CHEBI:57540"/>
    </ligand>
</feature>
<dbReference type="OrthoDB" id="5193947at2"/>
<evidence type="ECO:0000256" key="9">
    <source>
        <dbReference type="PIRSR" id="PIRSR500134-2"/>
    </source>
</evidence>
<dbReference type="UniPathway" id="UPA00038">
    <property type="reaction ID" value="UER00491"/>
</dbReference>
<evidence type="ECO:0000256" key="1">
    <source>
        <dbReference type="ARBA" id="ARBA00004701"/>
    </source>
</evidence>
<feature type="active site" description="Nucleophile" evidence="8">
    <location>
        <position position="260"/>
    </location>
</feature>
<keyword evidence="5 7" id="KW-0520">NAD</keyword>
<dbReference type="PANTHER" id="PTHR43750:SF3">
    <property type="entry name" value="UDP-GLUCOSE 6-DEHYDROGENASE TUAD"/>
    <property type="match status" value="1"/>
</dbReference>
<feature type="binding site" evidence="10">
    <location>
        <position position="35"/>
    </location>
    <ligand>
        <name>NAD(+)</name>
        <dbReference type="ChEBI" id="CHEBI:57540"/>
    </ligand>
</feature>
<dbReference type="SUPFAM" id="SSF48179">
    <property type="entry name" value="6-phosphogluconate dehydrogenase C-terminal domain-like"/>
    <property type="match status" value="1"/>
</dbReference>
<dbReference type="Pfam" id="PF00984">
    <property type="entry name" value="UDPG_MGDP_dh"/>
    <property type="match status" value="1"/>
</dbReference>
<dbReference type="AlphaFoldDB" id="A0A1X2DHZ9"/>
<evidence type="ECO:0000259" key="11">
    <source>
        <dbReference type="SMART" id="SM00984"/>
    </source>
</evidence>
<evidence type="ECO:0000256" key="5">
    <source>
        <dbReference type="ARBA" id="ARBA00023027"/>
    </source>
</evidence>
<dbReference type="InterPro" id="IPR036291">
    <property type="entry name" value="NAD(P)-bd_dom_sf"/>
</dbReference>
<dbReference type="Proteomes" id="UP000193087">
    <property type="component" value="Unassembled WGS sequence"/>
</dbReference>
<dbReference type="NCBIfam" id="TIGR03026">
    <property type="entry name" value="NDP-sugDHase"/>
    <property type="match status" value="1"/>
</dbReference>
<feature type="binding site" evidence="10">
    <location>
        <position position="91"/>
    </location>
    <ligand>
        <name>NAD(+)</name>
        <dbReference type="ChEBI" id="CHEBI:57540"/>
    </ligand>
</feature>
<feature type="binding site" evidence="9">
    <location>
        <position position="204"/>
    </location>
    <ligand>
        <name>substrate</name>
    </ligand>
</feature>
<keyword evidence="13" id="KW-1185">Reference proteome</keyword>
<feature type="binding site" evidence="10">
    <location>
        <position position="155"/>
    </location>
    <ligand>
        <name>NAD(+)</name>
        <dbReference type="ChEBI" id="CHEBI:57540"/>
    </ligand>
</feature>
<dbReference type="EMBL" id="LQPQ01000003">
    <property type="protein sequence ID" value="ORW87650.1"/>
    <property type="molecule type" value="Genomic_DNA"/>
</dbReference>
<accession>A0A1X2DHZ9</accession>
<dbReference type="SMART" id="SM00984">
    <property type="entry name" value="UDPG_MGDP_dh_C"/>
    <property type="match status" value="1"/>
</dbReference>
<evidence type="ECO:0000256" key="10">
    <source>
        <dbReference type="PIRSR" id="PIRSR500134-3"/>
    </source>
</evidence>
<evidence type="ECO:0000256" key="3">
    <source>
        <dbReference type="ARBA" id="ARBA00012954"/>
    </source>
</evidence>
<dbReference type="GO" id="GO:0000271">
    <property type="term" value="P:polysaccharide biosynthetic process"/>
    <property type="evidence" value="ECO:0007669"/>
    <property type="project" value="InterPro"/>
</dbReference>
<dbReference type="InterPro" id="IPR008927">
    <property type="entry name" value="6-PGluconate_DH-like_C_sf"/>
</dbReference>
<sequence length="433" mass="44960">MPNVSDKVVVVGAGYVGLTTAACLASLGHTVDCVDIDEAKIAALTTGLVPIVEQGLPELVQQGVLSGDLRFRSDLAVTIADAGYVILCLPTPLGADGAADLSAVWAVVRLLGSLLPSGCAVVAKSTVPVGTTRRIAALIGRPDIAVVSNPEFLSEGTAVFDFFHPSRIVIGADDSRAAERVLGLYDGISSDVVVTDPPTAELTKYAANCFLALKLSYANAMAELAEVLDADGVVVLDAVGRDARIGVGYFNPGPGWGGSCLPKDTAALRHMARSVAMPFSLLDAAIETNARQSRLVVDKIREAAGGVLTGSAIGVLGLTFKAGTDDLRDSPALAVVDGLVAEGAVVRAYDPTVATPAPGWTNALTIVKSAYDACEDAAVLVVLTEWPEFRKLEWSRVAAGVTRRAVVDSRNLLDPDILTEAGLRWIGVGRSCE</sequence>
<evidence type="ECO:0000256" key="2">
    <source>
        <dbReference type="ARBA" id="ARBA00006601"/>
    </source>
</evidence>
<evidence type="ECO:0000256" key="6">
    <source>
        <dbReference type="ARBA" id="ARBA00047473"/>
    </source>
</evidence>
<comment type="catalytic activity">
    <reaction evidence="6 7">
        <text>UDP-alpha-D-glucose + 2 NAD(+) + H2O = UDP-alpha-D-glucuronate + 2 NADH + 3 H(+)</text>
        <dbReference type="Rhea" id="RHEA:23596"/>
        <dbReference type="ChEBI" id="CHEBI:15377"/>
        <dbReference type="ChEBI" id="CHEBI:15378"/>
        <dbReference type="ChEBI" id="CHEBI:57540"/>
        <dbReference type="ChEBI" id="CHEBI:57945"/>
        <dbReference type="ChEBI" id="CHEBI:58052"/>
        <dbReference type="ChEBI" id="CHEBI:58885"/>
        <dbReference type="EC" id="1.1.1.22"/>
    </reaction>
</comment>
<dbReference type="InterPro" id="IPR028357">
    <property type="entry name" value="UDPglc_DH_bac"/>
</dbReference>
<feature type="binding site" evidence="10">
    <location>
        <position position="328"/>
    </location>
    <ligand>
        <name>NAD(+)</name>
        <dbReference type="ChEBI" id="CHEBI:57540"/>
    </ligand>
</feature>
<feature type="binding site" evidence="10">
    <location>
        <position position="126"/>
    </location>
    <ligand>
        <name>NAD(+)</name>
        <dbReference type="ChEBI" id="CHEBI:57540"/>
    </ligand>
</feature>
<dbReference type="RefSeq" id="WP_085248371.1">
    <property type="nucleotide sequence ID" value="NZ_CAJMWJ010000001.1"/>
</dbReference>
<reference evidence="12 13" key="1">
    <citation type="submission" date="2016-01" db="EMBL/GenBank/DDBJ databases">
        <title>The new phylogeny of the genus Mycobacterium.</title>
        <authorList>
            <person name="Tarcisio F."/>
            <person name="Conor M."/>
            <person name="Antonella G."/>
            <person name="Elisabetta G."/>
            <person name="Giulia F.S."/>
            <person name="Sara T."/>
            <person name="Anna F."/>
            <person name="Clotilde B."/>
            <person name="Roberto B."/>
            <person name="Veronica D.S."/>
            <person name="Fabio R."/>
            <person name="Monica P."/>
            <person name="Olivier J."/>
            <person name="Enrico T."/>
            <person name="Nicola S."/>
        </authorList>
    </citation>
    <scope>NUCLEOTIDE SEQUENCE [LARGE SCALE GENOMIC DNA]</scope>
    <source>
        <strain evidence="12 13">DSM 45176</strain>
    </source>
</reference>
<feature type="binding site" evidence="10">
    <location>
        <position position="263"/>
    </location>
    <ligand>
        <name>NAD(+)</name>
        <dbReference type="ChEBI" id="CHEBI:57540"/>
    </ligand>
</feature>
<keyword evidence="4 7" id="KW-0560">Oxidoreductase</keyword>
<dbReference type="InterPro" id="IPR014027">
    <property type="entry name" value="UDP-Glc/GDP-Man_DH_C"/>
</dbReference>
<dbReference type="InterPro" id="IPR036220">
    <property type="entry name" value="UDP-Glc/GDP-Man_DH_C_sf"/>
</dbReference>
<dbReference type="Pfam" id="PF03720">
    <property type="entry name" value="UDPG_MGDP_dh_C"/>
    <property type="match status" value="1"/>
</dbReference>
<protein>
    <recommendedName>
        <fullName evidence="3 7">UDP-glucose 6-dehydrogenase</fullName>
        <ecNumber evidence="3 7">1.1.1.22</ecNumber>
    </recommendedName>
</protein>
<dbReference type="InterPro" id="IPR014026">
    <property type="entry name" value="UDP-Glc/GDP-Man_DH_dimer"/>
</dbReference>
<feature type="binding site" evidence="9">
    <location>
        <position position="321"/>
    </location>
    <ligand>
        <name>substrate</name>
    </ligand>
</feature>
<comment type="caution">
    <text evidence="12">The sequence shown here is derived from an EMBL/GenBank/DDBJ whole genome shotgun (WGS) entry which is preliminary data.</text>
</comment>
<evidence type="ECO:0000313" key="13">
    <source>
        <dbReference type="Proteomes" id="UP000193087"/>
    </source>
</evidence>
<dbReference type="STRING" id="486698.AWC22_08460"/>
<dbReference type="GeneID" id="93492932"/>
<comment type="pathway">
    <text evidence="1">Nucleotide-sugar biosynthesis; UDP-alpha-D-glucuronate biosynthesis; UDP-alpha-D-glucuronate from UDP-alpha-D-glucose: step 1/1.</text>
</comment>
<feature type="binding site" evidence="9">
    <location>
        <begin position="249"/>
        <end position="253"/>
    </location>
    <ligand>
        <name>substrate</name>
    </ligand>
</feature>
<feature type="binding site" evidence="9">
    <location>
        <position position="257"/>
    </location>
    <ligand>
        <name>substrate</name>
    </ligand>
</feature>
<dbReference type="PANTHER" id="PTHR43750">
    <property type="entry name" value="UDP-GLUCOSE 6-DEHYDROGENASE TUAD"/>
    <property type="match status" value="1"/>
</dbReference>
<proteinExistence type="inferred from homology"/>
<dbReference type="SUPFAM" id="SSF52413">
    <property type="entry name" value="UDP-glucose/GDP-mannose dehydrogenase C-terminal domain"/>
    <property type="match status" value="1"/>
</dbReference>
<evidence type="ECO:0000313" key="12">
    <source>
        <dbReference type="EMBL" id="ORW87650.1"/>
    </source>
</evidence>
<dbReference type="Gene3D" id="1.20.5.100">
    <property type="entry name" value="Cytochrome c1, transmembrane anchor, C-terminal"/>
    <property type="match status" value="1"/>
</dbReference>
<dbReference type="SUPFAM" id="SSF51735">
    <property type="entry name" value="NAD(P)-binding Rossmann-fold domains"/>
    <property type="match status" value="1"/>
</dbReference>
<dbReference type="Pfam" id="PF03721">
    <property type="entry name" value="UDPG_MGDP_dh_N"/>
    <property type="match status" value="1"/>
</dbReference>
<dbReference type="PRINTS" id="PR00420">
    <property type="entry name" value="RNGMNOXGNASE"/>
</dbReference>
<name>A0A1X2DHZ9_9MYCO</name>
<dbReference type="GO" id="GO:0003979">
    <property type="term" value="F:UDP-glucose 6-dehydrogenase activity"/>
    <property type="evidence" value="ECO:0007669"/>
    <property type="project" value="UniProtKB-EC"/>
</dbReference>